<dbReference type="Proteomes" id="UP000647172">
    <property type="component" value="Unassembled WGS sequence"/>
</dbReference>
<reference evidence="1" key="1">
    <citation type="submission" date="2021-01" db="EMBL/GenBank/DDBJ databases">
        <title>Whole genome shotgun sequence of Actinoplanes nipponensis NBRC 14063.</title>
        <authorList>
            <person name="Komaki H."/>
            <person name="Tamura T."/>
        </authorList>
    </citation>
    <scope>NUCLEOTIDE SEQUENCE</scope>
    <source>
        <strain evidence="1">NBRC 14063</strain>
    </source>
</reference>
<evidence type="ECO:0008006" key="3">
    <source>
        <dbReference type="Google" id="ProtNLM"/>
    </source>
</evidence>
<dbReference type="RefSeq" id="WP_203766599.1">
    <property type="nucleotide sequence ID" value="NZ_BAAAYJ010000004.1"/>
</dbReference>
<organism evidence="1 2">
    <name type="scientific">Actinoplanes nipponensis</name>
    <dbReference type="NCBI Taxonomy" id="135950"/>
    <lineage>
        <taxon>Bacteria</taxon>
        <taxon>Bacillati</taxon>
        <taxon>Actinomycetota</taxon>
        <taxon>Actinomycetes</taxon>
        <taxon>Micromonosporales</taxon>
        <taxon>Micromonosporaceae</taxon>
        <taxon>Actinoplanes</taxon>
    </lineage>
</organism>
<proteinExistence type="predicted"/>
<dbReference type="EMBL" id="BOMQ01000020">
    <property type="protein sequence ID" value="GIE48178.1"/>
    <property type="molecule type" value="Genomic_DNA"/>
</dbReference>
<keyword evidence="2" id="KW-1185">Reference proteome</keyword>
<gene>
    <name evidence="1" type="ORF">Ani05nite_17120</name>
</gene>
<comment type="caution">
    <text evidence="1">The sequence shown here is derived from an EMBL/GenBank/DDBJ whole genome shotgun (WGS) entry which is preliminary data.</text>
</comment>
<dbReference type="GO" id="GO:0020037">
    <property type="term" value="F:heme binding"/>
    <property type="evidence" value="ECO:0007669"/>
    <property type="project" value="InterPro"/>
</dbReference>
<sequence>MRIAATLTAAAVAAAVAVRVAHSRDRRFLHPDGRSFTGDLEIWGGLEPTGAALLDRPGRHPVTLRISKGIGTRPGRPDVLGVAVRVHGPVAGRRHDLLFSTAGRGRVLRHVPVLRSGFDTVYGSILPYRSGTGRTFHLAVQADPDGGPLGRTLESVVAAARHDNGRLLLALADGDAVEVVGRLRFGAALSDGQDAALAFDPVRNVTDDLHPTGLVHGSRAAAYRLSQRWRGARPAAPNPAAVARTNLHG</sequence>
<protein>
    <recommendedName>
        <fullName evidence="3">Phosphodiesterase</fullName>
    </recommendedName>
</protein>
<name>A0A919JCF3_9ACTN</name>
<dbReference type="SUPFAM" id="SSF56634">
    <property type="entry name" value="Heme-dependent catalase-like"/>
    <property type="match status" value="1"/>
</dbReference>
<accession>A0A919JCF3</accession>
<evidence type="ECO:0000313" key="1">
    <source>
        <dbReference type="EMBL" id="GIE48178.1"/>
    </source>
</evidence>
<evidence type="ECO:0000313" key="2">
    <source>
        <dbReference type="Proteomes" id="UP000647172"/>
    </source>
</evidence>
<dbReference type="InterPro" id="IPR020835">
    <property type="entry name" value="Catalase_sf"/>
</dbReference>
<dbReference type="AlphaFoldDB" id="A0A919JCF3"/>